<keyword evidence="4" id="KW-0808">Transferase</keyword>
<dbReference type="EMBL" id="HF935967">
    <property type="protein sequence ID" value="CCX14383.1"/>
    <property type="molecule type" value="Genomic_DNA"/>
</dbReference>
<accession>U4LM04</accession>
<dbReference type="eggNOG" id="ENOG502S3FU">
    <property type="taxonomic scope" value="Eukaryota"/>
</dbReference>
<organism evidence="4 5">
    <name type="scientific">Pyronema omphalodes (strain CBS 100304)</name>
    <name type="common">Pyronema confluens</name>
    <dbReference type="NCBI Taxonomy" id="1076935"/>
    <lineage>
        <taxon>Eukaryota</taxon>
        <taxon>Fungi</taxon>
        <taxon>Dikarya</taxon>
        <taxon>Ascomycota</taxon>
        <taxon>Pezizomycotina</taxon>
        <taxon>Pezizomycetes</taxon>
        <taxon>Pezizales</taxon>
        <taxon>Pyronemataceae</taxon>
        <taxon>Pyronema</taxon>
    </lineage>
</organism>
<dbReference type="Pfam" id="PF04230">
    <property type="entry name" value="PS_pyruv_trans"/>
    <property type="match status" value="1"/>
</dbReference>
<feature type="region of interest" description="Disordered" evidence="1">
    <location>
        <begin position="46"/>
        <end position="65"/>
    </location>
</feature>
<feature type="compositionally biased region" description="Polar residues" evidence="1">
    <location>
        <begin position="52"/>
        <end position="65"/>
    </location>
</feature>
<evidence type="ECO:0000313" key="4">
    <source>
        <dbReference type="EMBL" id="CCX14383.1"/>
    </source>
</evidence>
<gene>
    <name evidence="4" type="ORF">PCON_13976</name>
</gene>
<feature type="signal peptide" evidence="2">
    <location>
        <begin position="1"/>
        <end position="31"/>
    </location>
</feature>
<protein>
    <submittedName>
        <fullName evidence="4">Similar to Pyruvyl transferase 1 acc. no. Q9UT27</fullName>
    </submittedName>
</protein>
<dbReference type="AlphaFoldDB" id="U4LM04"/>
<keyword evidence="5" id="KW-1185">Reference proteome</keyword>
<evidence type="ECO:0000256" key="1">
    <source>
        <dbReference type="SAM" id="MobiDB-lite"/>
    </source>
</evidence>
<reference evidence="4 5" key="1">
    <citation type="journal article" date="2013" name="PLoS Genet.">
        <title>The genome and development-dependent transcriptomes of Pyronema confluens: a window into fungal evolution.</title>
        <authorList>
            <person name="Traeger S."/>
            <person name="Altegoer F."/>
            <person name="Freitag M."/>
            <person name="Gabaldon T."/>
            <person name="Kempken F."/>
            <person name="Kumar A."/>
            <person name="Marcet-Houben M."/>
            <person name="Poggeler S."/>
            <person name="Stajich J.E."/>
            <person name="Nowrousian M."/>
        </authorList>
    </citation>
    <scope>NUCLEOTIDE SEQUENCE [LARGE SCALE GENOMIC DNA]</scope>
    <source>
        <strain evidence="5">CBS 100304</strain>
        <tissue evidence="4">Vegetative mycelium</tissue>
    </source>
</reference>
<evidence type="ECO:0000259" key="3">
    <source>
        <dbReference type="Pfam" id="PF04230"/>
    </source>
</evidence>
<dbReference type="Proteomes" id="UP000018144">
    <property type="component" value="Unassembled WGS sequence"/>
</dbReference>
<evidence type="ECO:0000256" key="2">
    <source>
        <dbReference type="SAM" id="SignalP"/>
    </source>
</evidence>
<dbReference type="OMA" id="IEMMEAC"/>
<feature type="domain" description="Polysaccharide pyruvyl transferase" evidence="3">
    <location>
        <begin position="128"/>
        <end position="395"/>
    </location>
</feature>
<name>U4LM04_PYROM</name>
<sequence>MLSTKRLTPILLAVFLLLATLFFLNTPEAISSLPAYGEEHYATGEKAGAAAGSQQQTDAAKTQTPAVVKPDTTSAKPAVAISYDKTTPPTVGCEPIVHDLQQRIISSYQTQLKGIRYANVFGYLETENKGDAAIWSAQQILMSMMGINFLEACRFTDKDCDINKFRSQLEAHAPHSAILIAGGGNFNDFYWEDQPSRIKMVSMFPTIPIRSFPQSIHMTHPDRINLTKSSFGSHPDLQLAARDQRSYNWLSDTFGQNAVDVEANKVRHILTPDIAFMWGSRPDFRLNTKKTHQVLILARDDWEVSAGNSSSIPMGEGVLDLGGEVGNVTYNKVDWKFTNTPGINDSPREEGKNQRAWAKAIQGFEMLGSADFVVTDRLHGHIMATIIGTPHVLMDSKLGKNVDFHDTWTKDCGATRVAGDIEEAKNFAKMFFENKLKEEKKSGDGGNVA</sequence>
<dbReference type="GO" id="GO:0016740">
    <property type="term" value="F:transferase activity"/>
    <property type="evidence" value="ECO:0007669"/>
    <property type="project" value="UniProtKB-KW"/>
</dbReference>
<proteinExistence type="predicted"/>
<dbReference type="STRING" id="1076935.U4LM04"/>
<evidence type="ECO:0000313" key="5">
    <source>
        <dbReference type="Proteomes" id="UP000018144"/>
    </source>
</evidence>
<dbReference type="InterPro" id="IPR007345">
    <property type="entry name" value="Polysacch_pyruvyl_Trfase"/>
</dbReference>
<keyword evidence="2" id="KW-0732">Signal</keyword>
<dbReference type="OrthoDB" id="414175at2759"/>
<feature type="chain" id="PRO_5004652448" evidence="2">
    <location>
        <begin position="32"/>
        <end position="449"/>
    </location>
</feature>